<dbReference type="GO" id="GO:0000725">
    <property type="term" value="P:recombinational repair"/>
    <property type="evidence" value="ECO:0007669"/>
    <property type="project" value="TreeGrafter"/>
</dbReference>
<evidence type="ECO:0000256" key="10">
    <source>
        <dbReference type="ARBA" id="ARBA00023235"/>
    </source>
</evidence>
<dbReference type="EMBL" id="CP003746">
    <property type="protein sequence ID" value="AFU97963.1"/>
    <property type="molecule type" value="Genomic_DNA"/>
</dbReference>
<dbReference type="RefSeq" id="WP_015046136.1">
    <property type="nucleotide sequence ID" value="NC_018868.3"/>
</dbReference>
<keyword evidence="19" id="KW-1185">Reference proteome</keyword>
<evidence type="ECO:0000256" key="4">
    <source>
        <dbReference type="ARBA" id="ARBA00022801"/>
    </source>
</evidence>
<dbReference type="eggNOG" id="COG1074">
    <property type="taxonomic scope" value="Bacteria"/>
</dbReference>
<dbReference type="GO" id="GO:0005524">
    <property type="term" value="F:ATP binding"/>
    <property type="evidence" value="ECO:0007669"/>
    <property type="project" value="UniProtKB-UniRule"/>
</dbReference>
<dbReference type="STRING" id="1117647.M5M_03770"/>
<dbReference type="GO" id="GO:0005829">
    <property type="term" value="C:cytosol"/>
    <property type="evidence" value="ECO:0007669"/>
    <property type="project" value="TreeGrafter"/>
</dbReference>
<sequence length="1153" mass="128236">MTLPVDHSARERALDPTCSFAVSAPAGSGKTGLLTQRLLRLLVTCEAPEEVLAITFTRKAAGEMRDRILLALREAATKDCPTDPHAAVTWRLARAVLAHNEEKQWALLDNPNRLRLLTIDGLCRQLARQLPFESGLGSVPEPVEQPTPLYRRAVRAVFALLESDHPLADDLALILAELDNRYDTFENLLINLLANRDQWLALALASGQPEAREELEATLKTLIFNNLMAIYEVFSEDQATLTWLAQYAGANLTADGKTSPLTALSTTLPCPSPDEADLRLCCRHYCALADLFLTNSNTWRKQVNKNNGFPPARLPEVSKKDAKAAKDTLSGLIARYAERDGLLALLQTLRQLPAPAYDENQWALLSALSRLLPRLVAELTLVFASEGAADFIDTTQAALRALGQFDQPTDLALRLDYQIRHLLIDEFQDTSAPQRTLVEHLTAGWQPGDGRTLFIVGDGMQSCYGFRNANVGIFLQARQGGIGDVALEPLDLTVNFRSQAGIVDWVNHTFSQAFPSRDDIARGAVAYLPSQAAKPALENRAVRTTLISADNDDDSHALHEAEANAVLERIKQLKREAPTESIALLARNRPHLRATLRLLDQHGIRYQAAELDKLADRMAVQDLVSLLRALLDPTDRISWLAILRAPWCGLGNDALLQLVRLPAHTQLADGWPSIPLSLREPSLLESLPAETASRLARLLDCVGQTLDQWGRRPLRDALEGCWQQLGGPQTLRSAADLTNCQRLLTLVEAHTDGAGIRDWAAFEEAIEQLYAAPDAQSDPGLQVMTIHKSKGLEFDHVLIPGLQRKPRQDERELLIWLEQIDEAGHSHTLLSPISNFEESALYQYIREEKKARNRAEAVRLFYVGCTRAIRQLHLFACVKAKDGELQPPPTESLLAPVWESLKQEALVQQASKVSADQSGLPRLQGTNTIARLGDEWRFSLPAENPLLAQYRGRYGQVSSDPQEHNRIVQDALNRPEASLYEADARCLGTELHRIIEHCIQTNSLPTPDFLTRLAPLSQARLRALCHSQPHFAWQHIEQALLTMAASETGRWLLDGSHAQSATELAIWSRPRAAGLSPRQFIIDRTFVDKGVRWVVDFKSATPGEAQTQTDFLTEQRERYQGQLANYARLMSELGPEPVKSALYFPFLDAFFPL</sequence>
<accession>K4KJ02</accession>
<dbReference type="GO" id="GO:0033202">
    <property type="term" value="C:DNA helicase complex"/>
    <property type="evidence" value="ECO:0007669"/>
    <property type="project" value="TreeGrafter"/>
</dbReference>
<evidence type="ECO:0000256" key="15">
    <source>
        <dbReference type="PROSITE-ProRule" id="PRU00560"/>
    </source>
</evidence>
<evidence type="ECO:0000256" key="3">
    <source>
        <dbReference type="ARBA" id="ARBA00022763"/>
    </source>
</evidence>
<dbReference type="GO" id="GO:0043138">
    <property type="term" value="F:3'-5' DNA helicase activity"/>
    <property type="evidence" value="ECO:0007669"/>
    <property type="project" value="UniProtKB-EC"/>
</dbReference>
<proteinExistence type="predicted"/>
<keyword evidence="4 15" id="KW-0378">Hydrolase</keyword>
<dbReference type="GO" id="GO:0004527">
    <property type="term" value="F:exonuclease activity"/>
    <property type="evidence" value="ECO:0007669"/>
    <property type="project" value="UniProtKB-KW"/>
</dbReference>
<evidence type="ECO:0000256" key="5">
    <source>
        <dbReference type="ARBA" id="ARBA00022806"/>
    </source>
</evidence>
<evidence type="ECO:0000256" key="8">
    <source>
        <dbReference type="ARBA" id="ARBA00023125"/>
    </source>
</evidence>
<dbReference type="Proteomes" id="UP000000466">
    <property type="component" value="Chromosome"/>
</dbReference>
<evidence type="ECO:0000256" key="12">
    <source>
        <dbReference type="ARBA" id="ARBA00034808"/>
    </source>
</evidence>
<keyword evidence="6" id="KW-0269">Exonuclease</keyword>
<dbReference type="AlphaFoldDB" id="K4KJ02"/>
<evidence type="ECO:0000256" key="14">
    <source>
        <dbReference type="ARBA" id="ARBA00048988"/>
    </source>
</evidence>
<feature type="domain" description="UvrD-like helicase ATP-binding" evidence="16">
    <location>
        <begin position="3"/>
        <end position="499"/>
    </location>
</feature>
<evidence type="ECO:0000256" key="6">
    <source>
        <dbReference type="ARBA" id="ARBA00022839"/>
    </source>
</evidence>
<keyword evidence="7 15" id="KW-0067">ATP-binding</keyword>
<dbReference type="InterPro" id="IPR027417">
    <property type="entry name" value="P-loop_NTPase"/>
</dbReference>
<dbReference type="PROSITE" id="PS51198">
    <property type="entry name" value="UVRD_HELICASE_ATP_BIND"/>
    <property type="match status" value="1"/>
</dbReference>
<dbReference type="SUPFAM" id="SSF52540">
    <property type="entry name" value="P-loop containing nucleoside triphosphate hydrolases"/>
    <property type="match status" value="1"/>
</dbReference>
<dbReference type="PROSITE" id="PS51217">
    <property type="entry name" value="UVRD_HELICASE_CTER"/>
    <property type="match status" value="1"/>
</dbReference>
<name>K4KJ02_SIMAS</name>
<evidence type="ECO:0000259" key="16">
    <source>
        <dbReference type="PROSITE" id="PS51198"/>
    </source>
</evidence>
<evidence type="ECO:0000256" key="11">
    <source>
        <dbReference type="ARBA" id="ARBA00034617"/>
    </source>
</evidence>
<dbReference type="InterPro" id="IPR011604">
    <property type="entry name" value="PDDEXK-like_dom_sf"/>
</dbReference>
<organism evidence="18 19">
    <name type="scientific">Simiduia agarivorans (strain DSM 21679 / JCM 13881 / BCRC 17597 / SA1)</name>
    <dbReference type="NCBI Taxonomy" id="1117647"/>
    <lineage>
        <taxon>Bacteria</taxon>
        <taxon>Pseudomonadati</taxon>
        <taxon>Pseudomonadota</taxon>
        <taxon>Gammaproteobacteria</taxon>
        <taxon>Cellvibrionales</taxon>
        <taxon>Cellvibrionaceae</taxon>
        <taxon>Simiduia</taxon>
    </lineage>
</organism>
<dbReference type="EC" id="5.6.2.4" evidence="12"/>
<keyword evidence="2 15" id="KW-0547">Nucleotide-binding</keyword>
<comment type="catalytic activity">
    <reaction evidence="11">
        <text>Couples ATP hydrolysis with the unwinding of duplex DNA by translocating in the 3'-5' direction.</text>
        <dbReference type="EC" id="5.6.2.4"/>
    </reaction>
</comment>
<evidence type="ECO:0000259" key="17">
    <source>
        <dbReference type="PROSITE" id="PS51217"/>
    </source>
</evidence>
<dbReference type="Gene3D" id="3.40.50.300">
    <property type="entry name" value="P-loop containing nucleotide triphosphate hydrolases"/>
    <property type="match status" value="4"/>
</dbReference>
<dbReference type="SUPFAM" id="SSF52980">
    <property type="entry name" value="Restriction endonuclease-like"/>
    <property type="match status" value="1"/>
</dbReference>
<gene>
    <name evidence="18" type="ordered locus">M5M_03770</name>
</gene>
<dbReference type="Pfam" id="PF00580">
    <property type="entry name" value="UvrD-helicase"/>
    <property type="match status" value="1"/>
</dbReference>
<dbReference type="InterPro" id="IPR011335">
    <property type="entry name" value="Restrct_endonuc-II-like"/>
</dbReference>
<keyword evidence="5 15" id="KW-0347">Helicase</keyword>
<comment type="catalytic activity">
    <reaction evidence="14">
        <text>ATP + H2O = ADP + phosphate + H(+)</text>
        <dbReference type="Rhea" id="RHEA:13065"/>
        <dbReference type="ChEBI" id="CHEBI:15377"/>
        <dbReference type="ChEBI" id="CHEBI:15378"/>
        <dbReference type="ChEBI" id="CHEBI:30616"/>
        <dbReference type="ChEBI" id="CHEBI:43474"/>
        <dbReference type="ChEBI" id="CHEBI:456216"/>
        <dbReference type="EC" id="5.6.2.4"/>
    </reaction>
</comment>
<keyword evidence="1" id="KW-0540">Nuclease</keyword>
<dbReference type="InterPro" id="IPR014017">
    <property type="entry name" value="DNA_helicase_UvrD-like_C"/>
</dbReference>
<dbReference type="PANTHER" id="PTHR11070">
    <property type="entry name" value="UVRD / RECB / PCRA DNA HELICASE FAMILY MEMBER"/>
    <property type="match status" value="1"/>
</dbReference>
<dbReference type="OrthoDB" id="9810135at2"/>
<dbReference type="Gene3D" id="3.90.320.10">
    <property type="match status" value="1"/>
</dbReference>
<dbReference type="HOGENOM" id="CLU_009270_0_0_6"/>
<evidence type="ECO:0000256" key="9">
    <source>
        <dbReference type="ARBA" id="ARBA00023204"/>
    </source>
</evidence>
<evidence type="ECO:0000256" key="7">
    <source>
        <dbReference type="ARBA" id="ARBA00022840"/>
    </source>
</evidence>
<dbReference type="PANTHER" id="PTHR11070:SF2">
    <property type="entry name" value="ATP-DEPENDENT DNA HELICASE SRS2"/>
    <property type="match status" value="1"/>
</dbReference>
<keyword evidence="3" id="KW-0227">DNA damage</keyword>
<feature type="binding site" evidence="15">
    <location>
        <begin position="24"/>
        <end position="31"/>
    </location>
    <ligand>
        <name>ATP</name>
        <dbReference type="ChEBI" id="CHEBI:30616"/>
    </ligand>
</feature>
<keyword evidence="10" id="KW-0413">Isomerase</keyword>
<dbReference type="InterPro" id="IPR000212">
    <property type="entry name" value="DNA_helicase_UvrD/REP"/>
</dbReference>
<feature type="domain" description="UvrD-like helicase C-terminal" evidence="17">
    <location>
        <begin position="515"/>
        <end position="791"/>
    </location>
</feature>
<keyword evidence="8" id="KW-0238">DNA-binding</keyword>
<evidence type="ECO:0000256" key="2">
    <source>
        <dbReference type="ARBA" id="ARBA00022741"/>
    </source>
</evidence>
<dbReference type="GO" id="GO:0003677">
    <property type="term" value="F:DNA binding"/>
    <property type="evidence" value="ECO:0007669"/>
    <property type="project" value="UniProtKB-KW"/>
</dbReference>
<reference evidence="18 19" key="1">
    <citation type="journal article" date="2013" name="Genome Announc.">
        <title>Complete genome sequence of Simiduia agarivorans SA1(T), a marine bacterium able to degrade a variety of polysaccharides.</title>
        <authorList>
            <person name="Lin S.Y."/>
            <person name="Shieh W.Y."/>
            <person name="Chen J.S."/>
            <person name="Tang S.L."/>
        </authorList>
    </citation>
    <scope>NUCLEOTIDE SEQUENCE [LARGE SCALE GENOMIC DNA]</scope>
    <source>
        <strain evidence="19">DSM 21679 / JCM 13881 / BCRC 17597 / SA1</strain>
    </source>
</reference>
<evidence type="ECO:0000256" key="1">
    <source>
        <dbReference type="ARBA" id="ARBA00022722"/>
    </source>
</evidence>
<evidence type="ECO:0000256" key="13">
    <source>
        <dbReference type="ARBA" id="ARBA00034923"/>
    </source>
</evidence>
<evidence type="ECO:0000313" key="19">
    <source>
        <dbReference type="Proteomes" id="UP000000466"/>
    </source>
</evidence>
<dbReference type="KEGG" id="saga:M5M_03770"/>
<dbReference type="InterPro" id="IPR014016">
    <property type="entry name" value="UvrD-like_ATP-bd"/>
</dbReference>
<protein>
    <recommendedName>
        <fullName evidence="12">DNA 3'-5' helicase</fullName>
        <ecNumber evidence="12">5.6.2.4</ecNumber>
    </recommendedName>
    <alternativeName>
        <fullName evidence="13">DNA 3'-5' helicase II</fullName>
    </alternativeName>
</protein>
<keyword evidence="9" id="KW-0234">DNA repair</keyword>
<dbReference type="Pfam" id="PF13361">
    <property type="entry name" value="UvrD_C"/>
    <property type="match status" value="1"/>
</dbReference>
<evidence type="ECO:0000313" key="18">
    <source>
        <dbReference type="EMBL" id="AFU97963.1"/>
    </source>
</evidence>